<name>A0AAN4W0W4_9BACT</name>
<comment type="caution">
    <text evidence="1">The sequence shown here is derived from an EMBL/GenBank/DDBJ whole genome shotgun (WGS) entry which is preliminary data.</text>
</comment>
<gene>
    <name evidence="1" type="ORF">PEDI_36190</name>
</gene>
<protein>
    <submittedName>
        <fullName evidence="1">Uncharacterized protein</fullName>
    </submittedName>
</protein>
<accession>A0AAN4W0W4</accession>
<dbReference type="EMBL" id="BQKE01000002">
    <property type="protein sequence ID" value="GJM63067.1"/>
    <property type="molecule type" value="Genomic_DNA"/>
</dbReference>
<dbReference type="RefSeq" id="WP_338238276.1">
    <property type="nucleotide sequence ID" value="NZ_BQKE01000002.1"/>
</dbReference>
<proteinExistence type="predicted"/>
<dbReference type="AlphaFoldDB" id="A0AAN4W0W4"/>
<keyword evidence="2" id="KW-1185">Reference proteome</keyword>
<sequence>MDQVLKNIEENIGFKLPLEIRAIYEKLNDNYFVFDTRKAGGHWLLNADYFLIKPGDLNTKERGEFFIKDFYVCDGVNILERLNQKVSKSIKEHWSENKVFAFAWSNDVVEKDASLVYVFDNDGAVKGIYAHSLNYVEDKVFVAKRLSDIFILDEIYIESSRKAKFAIKGDKAMTSYNEILNGDYKVIDVESVDDVKDYEHIIEIFSNLSVGKFTPMIKSLREWGGIRSIDLEIDGEIYSTELQGGNGCVDLKIIDFVNDCLIDKGHTRKKFIAFSDVPFGQEISVAFVSKSILKTLRKLKSLVILKD</sequence>
<organism evidence="1 2">
    <name type="scientific">Persicobacter diffluens</name>
    <dbReference type="NCBI Taxonomy" id="981"/>
    <lineage>
        <taxon>Bacteria</taxon>
        <taxon>Pseudomonadati</taxon>
        <taxon>Bacteroidota</taxon>
        <taxon>Cytophagia</taxon>
        <taxon>Cytophagales</taxon>
        <taxon>Persicobacteraceae</taxon>
        <taxon>Persicobacter</taxon>
    </lineage>
</organism>
<evidence type="ECO:0000313" key="2">
    <source>
        <dbReference type="Proteomes" id="UP001310022"/>
    </source>
</evidence>
<evidence type="ECO:0000313" key="1">
    <source>
        <dbReference type="EMBL" id="GJM63067.1"/>
    </source>
</evidence>
<dbReference type="Proteomes" id="UP001310022">
    <property type="component" value="Unassembled WGS sequence"/>
</dbReference>
<reference evidence="1 2" key="1">
    <citation type="submission" date="2021-12" db="EMBL/GenBank/DDBJ databases">
        <title>Genome sequencing of bacteria with rrn-lacking chromosome and rrn-plasmid.</title>
        <authorList>
            <person name="Anda M."/>
            <person name="Iwasaki W."/>
        </authorList>
    </citation>
    <scope>NUCLEOTIDE SEQUENCE [LARGE SCALE GENOMIC DNA]</scope>
    <source>
        <strain evidence="1 2">NBRC 15940</strain>
    </source>
</reference>